<protein>
    <recommendedName>
        <fullName evidence="8">Conjugal transfer protein TrbD</fullName>
    </recommendedName>
</protein>
<organism evidence="6 7">
    <name type="scientific">Acidithiobacillus thiooxidans ATCC 19377</name>
    <dbReference type="NCBI Taxonomy" id="637390"/>
    <lineage>
        <taxon>Bacteria</taxon>
        <taxon>Pseudomonadati</taxon>
        <taxon>Pseudomonadota</taxon>
        <taxon>Acidithiobacillia</taxon>
        <taxon>Acidithiobacillales</taxon>
        <taxon>Acidithiobacillaceae</taxon>
        <taxon>Acidithiobacillus</taxon>
    </lineage>
</organism>
<accession>A0A5P9XRK8</accession>
<reference evidence="6 7" key="1">
    <citation type="submission" date="2019-10" db="EMBL/GenBank/DDBJ databases">
        <authorList>
            <person name="Wang R."/>
        </authorList>
    </citation>
    <scope>NUCLEOTIDE SEQUENCE [LARGE SCALE GENOMIC DNA]</scope>
    <source>
        <strain evidence="6 7">ATCC 19377</strain>
    </source>
</reference>
<evidence type="ECO:0000256" key="1">
    <source>
        <dbReference type="ARBA" id="ARBA00004370"/>
    </source>
</evidence>
<feature type="transmembrane region" description="Helical" evidence="5">
    <location>
        <begin position="36"/>
        <end position="58"/>
    </location>
</feature>
<evidence type="ECO:0000256" key="2">
    <source>
        <dbReference type="ARBA" id="ARBA00022692"/>
    </source>
</evidence>
<comment type="subcellular location">
    <subcellularLocation>
        <location evidence="1">Membrane</location>
    </subcellularLocation>
</comment>
<evidence type="ECO:0000313" key="6">
    <source>
        <dbReference type="EMBL" id="QFX96651.1"/>
    </source>
</evidence>
<dbReference type="EMBL" id="CP045571">
    <property type="protein sequence ID" value="QFX96651.1"/>
    <property type="molecule type" value="Genomic_DNA"/>
</dbReference>
<keyword evidence="4 5" id="KW-0472">Membrane</keyword>
<proteinExistence type="predicted"/>
<evidence type="ECO:0000256" key="4">
    <source>
        <dbReference type="ARBA" id="ARBA00023136"/>
    </source>
</evidence>
<dbReference type="Proteomes" id="UP000363590">
    <property type="component" value="Chromosome"/>
</dbReference>
<dbReference type="GO" id="GO:0016020">
    <property type="term" value="C:membrane"/>
    <property type="evidence" value="ECO:0007669"/>
    <property type="project" value="UniProtKB-SubCell"/>
</dbReference>
<dbReference type="KEGG" id="atx:GCD22_02458"/>
<dbReference type="Pfam" id="PF05101">
    <property type="entry name" value="VirB3"/>
    <property type="match status" value="1"/>
</dbReference>
<gene>
    <name evidence="6" type="ORF">GCD22_02458</name>
</gene>
<keyword evidence="3 5" id="KW-1133">Transmembrane helix</keyword>
<evidence type="ECO:0000256" key="5">
    <source>
        <dbReference type="SAM" id="Phobius"/>
    </source>
</evidence>
<evidence type="ECO:0000313" key="7">
    <source>
        <dbReference type="Proteomes" id="UP000363590"/>
    </source>
</evidence>
<evidence type="ECO:0008006" key="8">
    <source>
        <dbReference type="Google" id="ProtNLM"/>
    </source>
</evidence>
<dbReference type="AlphaFoldDB" id="A0A5P9XRK8"/>
<keyword evidence="2 5" id="KW-0812">Transmembrane</keyword>
<dbReference type="RefSeq" id="WP_139112214.1">
    <property type="nucleotide sequence ID" value="NZ_CP045571.1"/>
</dbReference>
<sequence>MSQETRSTRLYQSMVRPHLLMGGERSATLLNGGAAITIYFLTLSIPGIIAGVLTFTAVQTVLRILARQDPQMISIVFRARKWQDYYPDAPSLDAPVREIPVEKSQQASIWNQILSRFAKKDRKHAEPAGIPE</sequence>
<evidence type="ECO:0000256" key="3">
    <source>
        <dbReference type="ARBA" id="ARBA00022989"/>
    </source>
</evidence>
<dbReference type="GeneID" id="60696722"/>
<dbReference type="InterPro" id="IPR007792">
    <property type="entry name" value="T4SS_VirB3/TrbD/AvhB"/>
</dbReference>
<name>A0A5P9XRK8_ACITH</name>